<comment type="subcellular location">
    <subcellularLocation>
        <location evidence="1">Cytoplasm</location>
        <location evidence="1">Cytoskeleton</location>
    </subcellularLocation>
</comment>
<dbReference type="PROSITE" id="PS50067">
    <property type="entry name" value="KINESIN_MOTOR_2"/>
    <property type="match status" value="1"/>
</dbReference>
<proteinExistence type="inferred from homology"/>
<reference evidence="7 8" key="1">
    <citation type="submission" date="2015-03" db="EMBL/GenBank/DDBJ databases">
        <title>Draft genome of the nematode, Opisthorchis viverrini.</title>
        <authorList>
            <person name="Mitreva M."/>
        </authorList>
    </citation>
    <scope>NUCLEOTIDE SEQUENCE [LARGE SCALE GENOMIC DNA]</scope>
    <source>
        <strain evidence="7">Khon Kaen</strain>
    </source>
</reference>
<dbReference type="Gene3D" id="3.40.850.10">
    <property type="entry name" value="Kinesin motor domain"/>
    <property type="match status" value="1"/>
</dbReference>
<dbReference type="EMBL" id="KV898318">
    <property type="protein sequence ID" value="OON16210.1"/>
    <property type="molecule type" value="Genomic_DNA"/>
</dbReference>
<dbReference type="AlphaFoldDB" id="A0A1S8WNY8"/>
<dbReference type="GO" id="GO:0008017">
    <property type="term" value="F:microtubule binding"/>
    <property type="evidence" value="ECO:0007669"/>
    <property type="project" value="InterPro"/>
</dbReference>
<comment type="similarity">
    <text evidence="5">Belongs to the TRAFAC class myosin-kinesin ATPase superfamily. Kinesin family.</text>
</comment>
<feature type="non-terminal residue" evidence="7">
    <location>
        <position position="1"/>
    </location>
</feature>
<evidence type="ECO:0000256" key="1">
    <source>
        <dbReference type="ARBA" id="ARBA00004245"/>
    </source>
</evidence>
<accession>A0A1S8WNY8</accession>
<dbReference type="GO" id="GO:0005524">
    <property type="term" value="F:ATP binding"/>
    <property type="evidence" value="ECO:0007669"/>
    <property type="project" value="UniProtKB-UniRule"/>
</dbReference>
<feature type="non-terminal residue" evidence="7">
    <location>
        <position position="239"/>
    </location>
</feature>
<dbReference type="GO" id="GO:0003777">
    <property type="term" value="F:microtubule motor activity"/>
    <property type="evidence" value="ECO:0007669"/>
    <property type="project" value="InterPro"/>
</dbReference>
<keyword evidence="4" id="KW-0963">Cytoplasm</keyword>
<dbReference type="SUPFAM" id="SSF52540">
    <property type="entry name" value="P-loop containing nucleoside triphosphate hydrolases"/>
    <property type="match status" value="1"/>
</dbReference>
<evidence type="ECO:0000256" key="2">
    <source>
        <dbReference type="ARBA" id="ARBA00022741"/>
    </source>
</evidence>
<dbReference type="SMART" id="SM00129">
    <property type="entry name" value="KISc"/>
    <property type="match status" value="1"/>
</dbReference>
<dbReference type="InterPro" id="IPR001752">
    <property type="entry name" value="Kinesin_motor_dom"/>
</dbReference>
<evidence type="ECO:0000313" key="8">
    <source>
        <dbReference type="Proteomes" id="UP000243686"/>
    </source>
</evidence>
<dbReference type="PANTHER" id="PTHR47972:SF65">
    <property type="entry name" value="KINESIN-LIKE PROTEIN"/>
    <property type="match status" value="1"/>
</dbReference>
<keyword evidence="4" id="KW-0206">Cytoskeleton</keyword>
<dbReference type="PANTHER" id="PTHR47972">
    <property type="entry name" value="KINESIN-LIKE PROTEIN KLP-3"/>
    <property type="match status" value="1"/>
</dbReference>
<dbReference type="GO" id="GO:0015630">
    <property type="term" value="C:microtubule cytoskeleton"/>
    <property type="evidence" value="ECO:0007669"/>
    <property type="project" value="TreeGrafter"/>
</dbReference>
<dbReference type="GO" id="GO:0007018">
    <property type="term" value="P:microtubule-based movement"/>
    <property type="evidence" value="ECO:0007669"/>
    <property type="project" value="InterPro"/>
</dbReference>
<protein>
    <recommendedName>
        <fullName evidence="6">Kinesin motor domain-containing protein</fullName>
    </recommendedName>
</protein>
<evidence type="ECO:0000256" key="3">
    <source>
        <dbReference type="ARBA" id="ARBA00022840"/>
    </source>
</evidence>
<evidence type="ECO:0000313" key="7">
    <source>
        <dbReference type="EMBL" id="OON16210.1"/>
    </source>
</evidence>
<name>A0A1S8WNY8_OPIVI</name>
<keyword evidence="2 5" id="KW-0547">Nucleotide-binding</keyword>
<keyword evidence="8" id="KW-1185">Reference proteome</keyword>
<dbReference type="InterPro" id="IPR027640">
    <property type="entry name" value="Kinesin-like_fam"/>
</dbReference>
<feature type="domain" description="Kinesin motor" evidence="6">
    <location>
        <begin position="119"/>
        <end position="239"/>
    </location>
</feature>
<dbReference type="InterPro" id="IPR036961">
    <property type="entry name" value="Kinesin_motor_dom_sf"/>
</dbReference>
<evidence type="ECO:0000256" key="4">
    <source>
        <dbReference type="ARBA" id="ARBA00023212"/>
    </source>
</evidence>
<gene>
    <name evidence="7" type="ORF">X801_07979</name>
</gene>
<keyword evidence="3 5" id="KW-0067">ATP-binding</keyword>
<dbReference type="Pfam" id="PF00225">
    <property type="entry name" value="Kinesin"/>
    <property type="match status" value="1"/>
</dbReference>
<feature type="binding site" evidence="5">
    <location>
        <begin position="218"/>
        <end position="225"/>
    </location>
    <ligand>
        <name>ATP</name>
        <dbReference type="ChEBI" id="CHEBI:30616"/>
    </ligand>
</feature>
<evidence type="ECO:0000259" key="6">
    <source>
        <dbReference type="PROSITE" id="PS50067"/>
    </source>
</evidence>
<dbReference type="Proteomes" id="UP000243686">
    <property type="component" value="Unassembled WGS sequence"/>
</dbReference>
<evidence type="ECO:0000256" key="5">
    <source>
        <dbReference type="PROSITE-ProRule" id="PRU00283"/>
    </source>
</evidence>
<sequence length="239" mass="27704">QQQLTDVLIELSREKSNNERLRRMLERKESAEHASNTIQLQFEHTVQHVRSCCQEVRDILHGTKHFVQDFVKTVASLVKRSHSIYMEQTKKLVETRALYRLEAQQRRLTYNTLIELRGNIRVFCRIRPIDCDSSRRCWLQTTDAGELVAHLTSSNKRRFQFDHVFHVEATQEQMIVPSKYVQEKSTKDEFVRSHVFGELSDIIASSVDGYNVCIMAYGQTGSGKTYTMEGPPDKPGVNI</sequence>
<keyword evidence="5" id="KW-0505">Motor protein</keyword>
<dbReference type="InterPro" id="IPR027417">
    <property type="entry name" value="P-loop_NTPase"/>
</dbReference>
<organism evidence="7 8">
    <name type="scientific">Opisthorchis viverrini</name>
    <name type="common">Southeast Asian liver fluke</name>
    <dbReference type="NCBI Taxonomy" id="6198"/>
    <lineage>
        <taxon>Eukaryota</taxon>
        <taxon>Metazoa</taxon>
        <taxon>Spiralia</taxon>
        <taxon>Lophotrochozoa</taxon>
        <taxon>Platyhelminthes</taxon>
        <taxon>Trematoda</taxon>
        <taxon>Digenea</taxon>
        <taxon>Opisthorchiida</taxon>
        <taxon>Opisthorchiata</taxon>
        <taxon>Opisthorchiidae</taxon>
        <taxon>Opisthorchis</taxon>
    </lineage>
</organism>